<name>A0A919DF08_9ACTN</name>
<evidence type="ECO:0000313" key="3">
    <source>
        <dbReference type="Proteomes" id="UP000608024"/>
    </source>
</evidence>
<reference evidence="2" key="2">
    <citation type="submission" date="2020-09" db="EMBL/GenBank/DDBJ databases">
        <authorList>
            <person name="Sun Q."/>
            <person name="Ohkuma M."/>
        </authorList>
    </citation>
    <scope>NUCLEOTIDE SEQUENCE</scope>
    <source>
        <strain evidence="2">JCM 4784</strain>
    </source>
</reference>
<organism evidence="2 3">
    <name type="scientific">Streptomyces longispororuber</name>
    <dbReference type="NCBI Taxonomy" id="68230"/>
    <lineage>
        <taxon>Bacteria</taxon>
        <taxon>Bacillati</taxon>
        <taxon>Actinomycetota</taxon>
        <taxon>Actinomycetes</taxon>
        <taxon>Kitasatosporales</taxon>
        <taxon>Streptomycetaceae</taxon>
        <taxon>Streptomyces</taxon>
    </lineage>
</organism>
<dbReference type="Pfam" id="PF00239">
    <property type="entry name" value="Resolvase"/>
    <property type="match status" value="1"/>
</dbReference>
<reference evidence="2" key="1">
    <citation type="journal article" date="2014" name="Int. J. Syst. Evol. Microbiol.">
        <title>Complete genome sequence of Corynebacterium casei LMG S-19264T (=DSM 44701T), isolated from a smear-ripened cheese.</title>
        <authorList>
            <consortium name="US DOE Joint Genome Institute (JGI-PGF)"/>
            <person name="Walter F."/>
            <person name="Albersmeier A."/>
            <person name="Kalinowski J."/>
            <person name="Ruckert C."/>
        </authorList>
    </citation>
    <scope>NUCLEOTIDE SEQUENCE</scope>
    <source>
        <strain evidence="2">JCM 4784</strain>
    </source>
</reference>
<evidence type="ECO:0000259" key="1">
    <source>
        <dbReference type="Pfam" id="PF00239"/>
    </source>
</evidence>
<accession>A0A919DF08</accession>
<sequence>MSSVSDRRMPHARLNLARLNTRSDEHRVNEMVQVSKRRKVAVPCHTARFRLVPQLVKVLSVPTPAARKPGSSWTELPRPVNAGAAPVGHVRLGYAQASTARQSLDAQLDSLAQTEATGVFSVKISTRAARRPELEAAVRLAGKIRSSDVAVALVVHEHKRLGRGIGLAMPAEELKTSDVGLEYLTVPGN</sequence>
<dbReference type="EMBL" id="BNBT01000005">
    <property type="protein sequence ID" value="GHE39431.1"/>
    <property type="molecule type" value="Genomic_DNA"/>
</dbReference>
<dbReference type="InterPro" id="IPR006119">
    <property type="entry name" value="Resolv_N"/>
</dbReference>
<comment type="caution">
    <text evidence="2">The sequence shown here is derived from an EMBL/GenBank/DDBJ whole genome shotgun (WGS) entry which is preliminary data.</text>
</comment>
<gene>
    <name evidence="2" type="ORF">GCM10018785_06310</name>
</gene>
<evidence type="ECO:0000313" key="2">
    <source>
        <dbReference type="EMBL" id="GHE39431.1"/>
    </source>
</evidence>
<dbReference type="SUPFAM" id="SSF53041">
    <property type="entry name" value="Resolvase-like"/>
    <property type="match status" value="1"/>
</dbReference>
<proteinExistence type="predicted"/>
<dbReference type="GO" id="GO:0003677">
    <property type="term" value="F:DNA binding"/>
    <property type="evidence" value="ECO:0007669"/>
    <property type="project" value="InterPro"/>
</dbReference>
<protein>
    <recommendedName>
        <fullName evidence="1">Resolvase/invertase-type recombinase catalytic domain-containing protein</fullName>
    </recommendedName>
</protein>
<dbReference type="InterPro" id="IPR036162">
    <property type="entry name" value="Resolvase-like_N_sf"/>
</dbReference>
<keyword evidence="3" id="KW-1185">Reference proteome</keyword>
<dbReference type="AlphaFoldDB" id="A0A919DF08"/>
<dbReference type="Proteomes" id="UP000608024">
    <property type="component" value="Unassembled WGS sequence"/>
</dbReference>
<dbReference type="Gene3D" id="3.40.50.1390">
    <property type="entry name" value="Resolvase, N-terminal catalytic domain"/>
    <property type="match status" value="1"/>
</dbReference>
<dbReference type="GO" id="GO:0000150">
    <property type="term" value="F:DNA strand exchange activity"/>
    <property type="evidence" value="ECO:0007669"/>
    <property type="project" value="InterPro"/>
</dbReference>
<feature type="domain" description="Resolvase/invertase-type recombinase catalytic" evidence="1">
    <location>
        <begin position="92"/>
        <end position="183"/>
    </location>
</feature>